<organism evidence="2">
    <name type="scientific">bioreactor metagenome</name>
    <dbReference type="NCBI Taxonomy" id="1076179"/>
    <lineage>
        <taxon>unclassified sequences</taxon>
        <taxon>metagenomes</taxon>
        <taxon>ecological metagenomes</taxon>
    </lineage>
</organism>
<feature type="compositionally biased region" description="Basic residues" evidence="1">
    <location>
        <begin position="250"/>
        <end position="275"/>
    </location>
</feature>
<feature type="region of interest" description="Disordered" evidence="1">
    <location>
        <begin position="208"/>
        <end position="275"/>
    </location>
</feature>
<evidence type="ECO:0000256" key="1">
    <source>
        <dbReference type="SAM" id="MobiDB-lite"/>
    </source>
</evidence>
<evidence type="ECO:0000313" key="2">
    <source>
        <dbReference type="EMBL" id="MPM88890.1"/>
    </source>
</evidence>
<proteinExistence type="predicted"/>
<protein>
    <submittedName>
        <fullName evidence="2">Uncharacterized protein</fullName>
    </submittedName>
</protein>
<reference evidence="2" key="1">
    <citation type="submission" date="2019-08" db="EMBL/GenBank/DDBJ databases">
        <authorList>
            <person name="Kucharzyk K."/>
            <person name="Murdoch R.W."/>
            <person name="Higgins S."/>
            <person name="Loffler F."/>
        </authorList>
    </citation>
    <scope>NUCLEOTIDE SEQUENCE</scope>
</reference>
<dbReference type="EMBL" id="VSSQ01036414">
    <property type="protein sequence ID" value="MPM88890.1"/>
    <property type="molecule type" value="Genomic_DNA"/>
</dbReference>
<dbReference type="AlphaFoldDB" id="A0A645DHC9"/>
<comment type="caution">
    <text evidence="2">The sequence shown here is derived from an EMBL/GenBank/DDBJ whole genome shotgun (WGS) entry which is preliminary data.</text>
</comment>
<gene>
    <name evidence="2" type="ORF">SDC9_135994</name>
</gene>
<feature type="region of interest" description="Disordered" evidence="1">
    <location>
        <begin position="87"/>
        <end position="139"/>
    </location>
</feature>
<accession>A0A645DHC9</accession>
<sequence>MAHPGRPSRLAWLADLADRRCGRGHPARPIGDHRGVHRDRFHLHRAGYPDSGAARRGRSAFTIRAGRDRNRRGRRVRSAARDLDLPGWTQSARRNAGGSRLRDHRRRGDLARLTLVPSGLQSDDDADPAHQRPVRHPHRHFPARRFVGAEHRAGPGHAAGCLRCRRPQPSAVSRFGARRPRDGRGEAGSRGLRFPGAGLLHHDRCHLRPQRPDRRAQADRPAGVCGGAAADHPRHPGAAGRTARFNSCRPRGHAALRGHGAAHHRRGHRHRSRTR</sequence>
<feature type="region of interest" description="Disordered" evidence="1">
    <location>
        <begin position="172"/>
        <end position="195"/>
    </location>
</feature>
<name>A0A645DHC9_9ZZZZ</name>